<gene>
    <name evidence="11" type="ORF">CCS01_16840</name>
</gene>
<evidence type="ECO:0000256" key="3">
    <source>
        <dbReference type="ARBA" id="ARBA00022801"/>
    </source>
</evidence>
<name>A0A2S6NAV4_RHOGL</name>
<evidence type="ECO:0000259" key="10">
    <source>
        <dbReference type="Pfam" id="PF00150"/>
    </source>
</evidence>
<protein>
    <recommendedName>
        <fullName evidence="2">cellulase</fullName>
        <ecNumber evidence="2">3.2.1.4</ecNumber>
    </recommendedName>
</protein>
<evidence type="ECO:0000313" key="11">
    <source>
        <dbReference type="EMBL" id="PPQ31724.1"/>
    </source>
</evidence>
<evidence type="ECO:0000256" key="5">
    <source>
        <dbReference type="ARBA" id="ARBA00023277"/>
    </source>
</evidence>
<keyword evidence="5" id="KW-0119">Carbohydrate metabolism</keyword>
<dbReference type="OrthoDB" id="1153097at2"/>
<comment type="caution">
    <text evidence="11">The sequence shown here is derived from an EMBL/GenBank/DDBJ whole genome shotgun (WGS) entry which is preliminary data.</text>
</comment>
<keyword evidence="3 8" id="KW-0378">Hydrolase</keyword>
<dbReference type="GO" id="GO:0030245">
    <property type="term" value="P:cellulose catabolic process"/>
    <property type="evidence" value="ECO:0007669"/>
    <property type="project" value="UniProtKB-KW"/>
</dbReference>
<comment type="catalytic activity">
    <reaction evidence="1">
        <text>Endohydrolysis of (1-&gt;4)-beta-D-glucosidic linkages in cellulose, lichenin and cereal beta-D-glucans.</text>
        <dbReference type="EC" id="3.2.1.4"/>
    </reaction>
</comment>
<evidence type="ECO:0000256" key="2">
    <source>
        <dbReference type="ARBA" id="ARBA00012601"/>
    </source>
</evidence>
<dbReference type="GO" id="GO:0008810">
    <property type="term" value="F:cellulase activity"/>
    <property type="evidence" value="ECO:0007669"/>
    <property type="project" value="UniProtKB-EC"/>
</dbReference>
<evidence type="ECO:0000256" key="9">
    <source>
        <dbReference type="SAM" id="SignalP"/>
    </source>
</evidence>
<dbReference type="RefSeq" id="WP_104519989.1">
    <property type="nucleotide sequence ID" value="NZ_NHRY01000184.1"/>
</dbReference>
<feature type="domain" description="Glycoside hydrolase family 5" evidence="10">
    <location>
        <begin position="55"/>
        <end position="350"/>
    </location>
</feature>
<keyword evidence="4" id="KW-0136">Cellulose degradation</keyword>
<accession>A0A2S6NAV4</accession>
<feature type="chain" id="PRO_5015697244" description="cellulase" evidence="9">
    <location>
        <begin position="28"/>
        <end position="390"/>
    </location>
</feature>
<dbReference type="InterPro" id="IPR001547">
    <property type="entry name" value="Glyco_hydro_5"/>
</dbReference>
<evidence type="ECO:0000256" key="1">
    <source>
        <dbReference type="ARBA" id="ARBA00000966"/>
    </source>
</evidence>
<dbReference type="PANTHER" id="PTHR35923:SF2">
    <property type="entry name" value="ENDOGLUCANASE"/>
    <property type="match status" value="1"/>
</dbReference>
<evidence type="ECO:0000256" key="7">
    <source>
        <dbReference type="ARBA" id="ARBA00023326"/>
    </source>
</evidence>
<proteinExistence type="inferred from homology"/>
<dbReference type="AlphaFoldDB" id="A0A2S6NAV4"/>
<dbReference type="Gene3D" id="3.20.20.80">
    <property type="entry name" value="Glycosidases"/>
    <property type="match status" value="1"/>
</dbReference>
<feature type="signal peptide" evidence="9">
    <location>
        <begin position="1"/>
        <end position="27"/>
    </location>
</feature>
<dbReference type="Proteomes" id="UP000239724">
    <property type="component" value="Unassembled WGS sequence"/>
</dbReference>
<keyword evidence="6 8" id="KW-0326">Glycosidase</keyword>
<sequence length="390" mass="42860">MQVKRFFTWALRSVPVAVVALPLSAQGAIPPSVADQRVTLLPPGPLSTKGNQIIDQHGRPVRLACIGWNEVNEHIPLEAQTHLMARYGFNCIRFSWVNATMHKDLAMIDRIAAAAGKAGLRLVLDNHTNEPGHSERDNWGAQQKNGLWYDLGGGSDGTDGGGNRGTTTDEKFLADWQAVAKHFAGNQTVIGYDLRNEPLDWPGMSVWGDGSDRDIRAMYIRVGNAIQAVDPAKLIIVELPNNHGRGVRTFPVTLNVPGKLVYSVHEYPYEISAEKLDSGPAMIHRMNEEWGWIVNSDLAPVFIGEMGASMSSARSKAWAATIVPYLNGTGPDGLHIGEGKQGLSTDWWAWGHLDERENPDGILEADWKTPRPEQEAVYAKLRQRPIGGTE</sequence>
<dbReference type="EMBL" id="NHRY01000184">
    <property type="protein sequence ID" value="PPQ31724.1"/>
    <property type="molecule type" value="Genomic_DNA"/>
</dbReference>
<comment type="similarity">
    <text evidence="8">Belongs to the glycosyl hydrolase 5 (cellulase A) family.</text>
</comment>
<dbReference type="PANTHER" id="PTHR35923">
    <property type="entry name" value="MAJOR EXTRACELLULAR ENDOGLUCANASE"/>
    <property type="match status" value="1"/>
</dbReference>
<evidence type="ECO:0000256" key="6">
    <source>
        <dbReference type="ARBA" id="ARBA00023295"/>
    </source>
</evidence>
<dbReference type="Pfam" id="PF00150">
    <property type="entry name" value="Cellulase"/>
    <property type="match status" value="1"/>
</dbReference>
<keyword evidence="7" id="KW-0624">Polysaccharide degradation</keyword>
<dbReference type="SUPFAM" id="SSF51445">
    <property type="entry name" value="(Trans)glycosidases"/>
    <property type="match status" value="1"/>
</dbReference>
<evidence type="ECO:0000313" key="12">
    <source>
        <dbReference type="Proteomes" id="UP000239724"/>
    </source>
</evidence>
<dbReference type="InterPro" id="IPR017853">
    <property type="entry name" value="GH"/>
</dbReference>
<reference evidence="11 12" key="1">
    <citation type="journal article" date="2018" name="Arch. Microbiol.">
        <title>New insights into the metabolic potential of the phototrophic purple bacterium Rhodopila globiformis DSM 161(T) from its draft genome sequence and evidence for a vanadium-dependent nitrogenase.</title>
        <authorList>
            <person name="Imhoff J.F."/>
            <person name="Rahn T."/>
            <person name="Kunzel S."/>
            <person name="Neulinger S.C."/>
        </authorList>
    </citation>
    <scope>NUCLEOTIDE SEQUENCE [LARGE SCALE GENOMIC DNA]</scope>
    <source>
        <strain evidence="11 12">DSM 161</strain>
    </source>
</reference>
<dbReference type="EC" id="3.2.1.4" evidence="2"/>
<keyword evidence="12" id="KW-1185">Reference proteome</keyword>
<keyword evidence="9" id="KW-0732">Signal</keyword>
<evidence type="ECO:0000256" key="4">
    <source>
        <dbReference type="ARBA" id="ARBA00023001"/>
    </source>
</evidence>
<evidence type="ECO:0000256" key="8">
    <source>
        <dbReference type="RuleBase" id="RU361153"/>
    </source>
</evidence>
<organism evidence="11 12">
    <name type="scientific">Rhodopila globiformis</name>
    <name type="common">Rhodopseudomonas globiformis</name>
    <dbReference type="NCBI Taxonomy" id="1071"/>
    <lineage>
        <taxon>Bacteria</taxon>
        <taxon>Pseudomonadati</taxon>
        <taxon>Pseudomonadota</taxon>
        <taxon>Alphaproteobacteria</taxon>
        <taxon>Acetobacterales</taxon>
        <taxon>Acetobacteraceae</taxon>
        <taxon>Rhodopila</taxon>
    </lineage>
</organism>